<dbReference type="STRING" id="196164.gene:10742311"/>
<dbReference type="KEGG" id="cef:CE1883"/>
<name>Q8FPA2_COREF</name>
<dbReference type="Proteomes" id="UP000001409">
    <property type="component" value="Chromosome"/>
</dbReference>
<dbReference type="EMBL" id="BA000035">
    <property type="protein sequence ID" value="BAC18693.1"/>
    <property type="molecule type" value="Genomic_DNA"/>
</dbReference>
<evidence type="ECO:0000313" key="2">
    <source>
        <dbReference type="Proteomes" id="UP000001409"/>
    </source>
</evidence>
<keyword evidence="2" id="KW-1185">Reference proteome</keyword>
<organism evidence="1 2">
    <name type="scientific">Corynebacterium efficiens (strain DSM 44549 / YS-314 / AJ 12310 / JCM 11189 / NBRC 100395)</name>
    <dbReference type="NCBI Taxonomy" id="196164"/>
    <lineage>
        <taxon>Bacteria</taxon>
        <taxon>Bacillati</taxon>
        <taxon>Actinomycetota</taxon>
        <taxon>Actinomycetes</taxon>
        <taxon>Mycobacteriales</taxon>
        <taxon>Corynebacteriaceae</taxon>
        <taxon>Corynebacterium</taxon>
    </lineage>
</organism>
<protein>
    <submittedName>
        <fullName evidence="1">Uncharacterized protein</fullName>
    </submittedName>
</protein>
<proteinExistence type="predicted"/>
<accession>Q8FPA2</accession>
<dbReference type="AlphaFoldDB" id="Q8FPA2"/>
<dbReference type="HOGENOM" id="CLU_3024390_0_0_11"/>
<evidence type="ECO:0000313" key="1">
    <source>
        <dbReference type="EMBL" id="BAC18693.1"/>
    </source>
</evidence>
<sequence>MTQLAAKPERDVDFMFLSVKINPARRKFASSWTLSERSGIPGGQSVTDLLSFSPP</sequence>
<reference evidence="1 2" key="1">
    <citation type="journal article" date="2003" name="Genome Res.">
        <title>Comparative complete genome sequence analysis of the amino acid replacements responsible for the thermostability of Corynebacterium efficiens.</title>
        <authorList>
            <person name="Nishio Y."/>
            <person name="Nakamura Y."/>
            <person name="Kawarabayasi Y."/>
            <person name="Usuda Y."/>
            <person name="Kimura E."/>
            <person name="Sugimoto S."/>
            <person name="Matsui K."/>
            <person name="Yamagishi A."/>
            <person name="Kikuchi H."/>
            <person name="Ikeo K."/>
            <person name="Gojobori T."/>
        </authorList>
    </citation>
    <scope>NUCLEOTIDE SEQUENCE [LARGE SCALE GENOMIC DNA]</scope>
    <source>
        <strain evidence="2">DSM 44549 / YS-314 / AJ 12310 / JCM 11189 / NBRC 100395</strain>
    </source>
</reference>